<dbReference type="EMBL" id="LSMT01000350">
    <property type="protein sequence ID" value="PFX19642.1"/>
    <property type="molecule type" value="Genomic_DNA"/>
</dbReference>
<evidence type="ECO:0000313" key="2">
    <source>
        <dbReference type="Proteomes" id="UP000225706"/>
    </source>
</evidence>
<accession>A0A2B4RTT7</accession>
<organism evidence="1 2">
    <name type="scientific">Stylophora pistillata</name>
    <name type="common">Smooth cauliflower coral</name>
    <dbReference type="NCBI Taxonomy" id="50429"/>
    <lineage>
        <taxon>Eukaryota</taxon>
        <taxon>Metazoa</taxon>
        <taxon>Cnidaria</taxon>
        <taxon>Anthozoa</taxon>
        <taxon>Hexacorallia</taxon>
        <taxon>Scleractinia</taxon>
        <taxon>Astrocoeniina</taxon>
        <taxon>Pocilloporidae</taxon>
        <taxon>Stylophora</taxon>
    </lineage>
</organism>
<comment type="caution">
    <text evidence="1">The sequence shown here is derived from an EMBL/GenBank/DDBJ whole genome shotgun (WGS) entry which is preliminary data.</text>
</comment>
<dbReference type="Proteomes" id="UP000225706">
    <property type="component" value="Unassembled WGS sequence"/>
</dbReference>
<dbReference type="SUPFAM" id="SSF56672">
    <property type="entry name" value="DNA/RNA polymerases"/>
    <property type="match status" value="1"/>
</dbReference>
<dbReference type="OrthoDB" id="6156608at2759"/>
<evidence type="ECO:0000313" key="1">
    <source>
        <dbReference type="EMBL" id="PFX19642.1"/>
    </source>
</evidence>
<name>A0A2B4RTT7_STYPI</name>
<protein>
    <submittedName>
        <fullName evidence="1">Uncharacterized protein</fullName>
    </submittedName>
</protein>
<dbReference type="InterPro" id="IPR043502">
    <property type="entry name" value="DNA/RNA_pol_sf"/>
</dbReference>
<reference evidence="2" key="1">
    <citation type="journal article" date="2017" name="bioRxiv">
        <title>Comparative analysis of the genomes of Stylophora pistillata and Acropora digitifera provides evidence for extensive differences between species of corals.</title>
        <authorList>
            <person name="Voolstra C.R."/>
            <person name="Li Y."/>
            <person name="Liew Y.J."/>
            <person name="Baumgarten S."/>
            <person name="Zoccola D."/>
            <person name="Flot J.-F."/>
            <person name="Tambutte S."/>
            <person name="Allemand D."/>
            <person name="Aranda M."/>
        </authorList>
    </citation>
    <scope>NUCLEOTIDE SEQUENCE [LARGE SCALE GENOMIC DNA]</scope>
</reference>
<proteinExistence type="predicted"/>
<dbReference type="Gene3D" id="3.10.10.10">
    <property type="entry name" value="HIV Type 1 Reverse Transcriptase, subunit A, domain 1"/>
    <property type="match status" value="1"/>
</dbReference>
<keyword evidence="2" id="KW-1185">Reference proteome</keyword>
<gene>
    <name evidence="1" type="ORF">AWC38_SpisGene15927</name>
</gene>
<sequence length="225" mass="24880">MDALSQVNAVVDVTQGTLSINEVIINGHLRHCKQSYCHETLTSNLRILEPSNNPHLLGKGLCIARTLVDIEMSNTLPIRVLNLTDEPQTITANTTIAIAKPVQSVQVFDPSGNCNDNNISTDCDAQGDLPDPLRDMLSRSATYLSDKEERQVTQLLIKYKHVFSLSDGEVGRTSLLQHRINPGNAAPIRQAPQRTPSWKQAEVERQVNTLLESEIMEESSSPWAS</sequence>
<dbReference type="AlphaFoldDB" id="A0A2B4RTT7"/>